<evidence type="ECO:0000256" key="1">
    <source>
        <dbReference type="SAM" id="MobiDB-lite"/>
    </source>
</evidence>
<protein>
    <submittedName>
        <fullName evidence="3">PP2C family protein-serine/threonine phosphatase</fullName>
        <ecNumber evidence="3">3.1.3.16</ecNumber>
    </submittedName>
</protein>
<dbReference type="EMBL" id="JBHUJC010000024">
    <property type="protein sequence ID" value="MFD2276415.1"/>
    <property type="molecule type" value="Genomic_DNA"/>
</dbReference>
<dbReference type="InterPro" id="IPR001932">
    <property type="entry name" value="PPM-type_phosphatase-like_dom"/>
</dbReference>
<dbReference type="SMART" id="SM00331">
    <property type="entry name" value="PP2C_SIG"/>
    <property type="match status" value="1"/>
</dbReference>
<gene>
    <name evidence="3" type="ORF">ACFSQZ_08035</name>
</gene>
<dbReference type="PANTHER" id="PTHR47992">
    <property type="entry name" value="PROTEIN PHOSPHATASE"/>
    <property type="match status" value="1"/>
</dbReference>
<evidence type="ECO:0000313" key="3">
    <source>
        <dbReference type="EMBL" id="MFD2276415.1"/>
    </source>
</evidence>
<feature type="region of interest" description="Disordered" evidence="1">
    <location>
        <begin position="1"/>
        <end position="20"/>
    </location>
</feature>
<keyword evidence="3" id="KW-0378">Hydrolase</keyword>
<dbReference type="RefSeq" id="WP_377094133.1">
    <property type="nucleotide sequence ID" value="NZ_JBHSJM010000001.1"/>
</dbReference>
<dbReference type="SUPFAM" id="SSF81606">
    <property type="entry name" value="PP2C-like"/>
    <property type="match status" value="1"/>
</dbReference>
<proteinExistence type="predicted"/>
<dbReference type="InterPro" id="IPR015655">
    <property type="entry name" value="PP2C"/>
</dbReference>
<feature type="domain" description="PPM-type phosphatase" evidence="2">
    <location>
        <begin position="8"/>
        <end position="269"/>
    </location>
</feature>
<dbReference type="Pfam" id="PF13672">
    <property type="entry name" value="PP2C_2"/>
    <property type="match status" value="1"/>
</dbReference>
<evidence type="ECO:0000259" key="2">
    <source>
        <dbReference type="PROSITE" id="PS51746"/>
    </source>
</evidence>
<accession>A0ABW5E650</accession>
<dbReference type="Gene3D" id="3.60.40.10">
    <property type="entry name" value="PPM-type phosphatase domain"/>
    <property type="match status" value="1"/>
</dbReference>
<organism evidence="3 4">
    <name type="scientific">Rubritalea spongiae</name>
    <dbReference type="NCBI Taxonomy" id="430797"/>
    <lineage>
        <taxon>Bacteria</taxon>
        <taxon>Pseudomonadati</taxon>
        <taxon>Verrucomicrobiota</taxon>
        <taxon>Verrucomicrobiia</taxon>
        <taxon>Verrucomicrobiales</taxon>
        <taxon>Rubritaleaceae</taxon>
        <taxon>Rubritalea</taxon>
    </lineage>
</organism>
<name>A0ABW5E650_9BACT</name>
<dbReference type="CDD" id="cd00143">
    <property type="entry name" value="PP2Cc"/>
    <property type="match status" value="1"/>
</dbReference>
<dbReference type="SMART" id="SM00332">
    <property type="entry name" value="PP2Cc"/>
    <property type="match status" value="1"/>
</dbReference>
<evidence type="ECO:0000313" key="4">
    <source>
        <dbReference type="Proteomes" id="UP001597297"/>
    </source>
</evidence>
<dbReference type="InterPro" id="IPR036457">
    <property type="entry name" value="PPM-type-like_dom_sf"/>
</dbReference>
<dbReference type="Proteomes" id="UP001597297">
    <property type="component" value="Unassembled WGS sequence"/>
</dbReference>
<sequence length="270" mass="29920">MIDPATFQWSAHSQSGSRKKENDDSFLVFSAGINGARELAPHFQQSIDKEDLIFAVSDGMGGGNAGYLASSLILQSLTFLIPKTFKSAAQGFHPDYLELLEAQVKEVHDTINEKADTSKDFEGMGATLSLAWFTPENLYIAHAGDSRIYLHRNGETSQITEDHTFAWRKLQRGEINERQYRFHPRRSALYEVIGGGHRKINPSVAAVSYQPGDRFLLCSDGLIDGLWEKHIHSALSKNPDSTSAVADVLMNRAIDNDGSDDTTLIIVDIH</sequence>
<feature type="compositionally biased region" description="Polar residues" evidence="1">
    <location>
        <begin position="7"/>
        <end position="16"/>
    </location>
</feature>
<dbReference type="EC" id="3.1.3.16" evidence="3"/>
<keyword evidence="4" id="KW-1185">Reference proteome</keyword>
<dbReference type="PROSITE" id="PS51746">
    <property type="entry name" value="PPM_2"/>
    <property type="match status" value="1"/>
</dbReference>
<dbReference type="GO" id="GO:0004722">
    <property type="term" value="F:protein serine/threonine phosphatase activity"/>
    <property type="evidence" value="ECO:0007669"/>
    <property type="project" value="UniProtKB-EC"/>
</dbReference>
<reference evidence="4" key="1">
    <citation type="journal article" date="2019" name="Int. J. Syst. Evol. Microbiol.">
        <title>The Global Catalogue of Microorganisms (GCM) 10K type strain sequencing project: providing services to taxonomists for standard genome sequencing and annotation.</title>
        <authorList>
            <consortium name="The Broad Institute Genomics Platform"/>
            <consortium name="The Broad Institute Genome Sequencing Center for Infectious Disease"/>
            <person name="Wu L."/>
            <person name="Ma J."/>
        </authorList>
    </citation>
    <scope>NUCLEOTIDE SEQUENCE [LARGE SCALE GENOMIC DNA]</scope>
    <source>
        <strain evidence="4">JCM 16545</strain>
    </source>
</reference>
<comment type="caution">
    <text evidence="3">The sequence shown here is derived from an EMBL/GenBank/DDBJ whole genome shotgun (WGS) entry which is preliminary data.</text>
</comment>